<dbReference type="PROSITE" id="PS00518">
    <property type="entry name" value="ZF_RING_1"/>
    <property type="match status" value="1"/>
</dbReference>
<feature type="compositionally biased region" description="Acidic residues" evidence="5">
    <location>
        <begin position="250"/>
        <end position="273"/>
    </location>
</feature>
<evidence type="ECO:0000259" key="6">
    <source>
        <dbReference type="PROSITE" id="PS50089"/>
    </source>
</evidence>
<dbReference type="SUPFAM" id="SSF57850">
    <property type="entry name" value="RING/U-box"/>
    <property type="match status" value="1"/>
</dbReference>
<gene>
    <name evidence="7" type="ORF">LPJ64_001348</name>
</gene>
<dbReference type="InterPro" id="IPR001841">
    <property type="entry name" value="Znf_RING"/>
</dbReference>
<evidence type="ECO:0000256" key="5">
    <source>
        <dbReference type="SAM" id="MobiDB-lite"/>
    </source>
</evidence>
<evidence type="ECO:0000256" key="2">
    <source>
        <dbReference type="ARBA" id="ARBA00022771"/>
    </source>
</evidence>
<dbReference type="GO" id="GO:0008270">
    <property type="term" value="F:zinc ion binding"/>
    <property type="evidence" value="ECO:0007669"/>
    <property type="project" value="UniProtKB-KW"/>
</dbReference>
<dbReference type="InterPro" id="IPR017907">
    <property type="entry name" value="Znf_RING_CS"/>
</dbReference>
<feature type="domain" description="RING-type" evidence="6">
    <location>
        <begin position="453"/>
        <end position="494"/>
    </location>
</feature>
<dbReference type="Proteomes" id="UP001145021">
    <property type="component" value="Unassembled WGS sequence"/>
</dbReference>
<feature type="region of interest" description="Disordered" evidence="5">
    <location>
        <begin position="1"/>
        <end position="65"/>
    </location>
</feature>
<keyword evidence="3" id="KW-0862">Zinc</keyword>
<keyword evidence="2 4" id="KW-0863">Zinc-finger</keyword>
<feature type="region of interest" description="Disordered" evidence="5">
    <location>
        <begin position="93"/>
        <end position="115"/>
    </location>
</feature>
<proteinExistence type="predicted"/>
<name>A0A9W7XQR5_9FUNG</name>
<feature type="region of interest" description="Disordered" evidence="5">
    <location>
        <begin position="167"/>
        <end position="204"/>
    </location>
</feature>
<dbReference type="PROSITE" id="PS50089">
    <property type="entry name" value="ZF_RING_2"/>
    <property type="match status" value="1"/>
</dbReference>
<dbReference type="EMBL" id="JANBOH010000035">
    <property type="protein sequence ID" value="KAJ1647235.1"/>
    <property type="molecule type" value="Genomic_DNA"/>
</dbReference>
<sequence>MDTVVDLTESQEAPVFPPPPSTSSSSSLPGQTANAPVVVLSDDEDNGGSSTNMQLPGITALPPGLILPPIRSRTDSQRNRPERITTLREVLFSGGRRLRTGRHGSSTTSSVNSPRMFAPRSVASRNVPHTMMQAPVISDVLQHTGDEPVQPGVYNPIHSRPLLPHERQRHHNQRIARPTSSSGLLPSVAGRETADGSIDVEDVDPAPYTEATSRMMSRRMPNTIHPLHERDQRLLSSLFIHGLARHNDNEYDEDEDDDEDEDYDYGDDDEEQDGSGNASVDEYGRTLPIALPSHAHVVFPRTGQPAVDMFFRDMSRHTGGPLRTSSNRQSSRGQRTRDNSSRRRNGGQHPMYPFHPGLLQHHYRRSGSGRISPFDFFHGEDIGDLLAFIDANAPVTPVAPPQPPLPPLRLTKQQQELAKTGSYTRTVPDANFRDAPRDATAALLSAETVEIICTLCEGTLCEKEPVWASSCGHVICNACYADFSGASRLCSACSKRMVKSRMVHLFS</sequence>
<evidence type="ECO:0000313" key="8">
    <source>
        <dbReference type="Proteomes" id="UP001145021"/>
    </source>
</evidence>
<evidence type="ECO:0000256" key="3">
    <source>
        <dbReference type="ARBA" id="ARBA00022833"/>
    </source>
</evidence>
<organism evidence="7 8">
    <name type="scientific">Coemansia asiatica</name>
    <dbReference type="NCBI Taxonomy" id="1052880"/>
    <lineage>
        <taxon>Eukaryota</taxon>
        <taxon>Fungi</taxon>
        <taxon>Fungi incertae sedis</taxon>
        <taxon>Zoopagomycota</taxon>
        <taxon>Kickxellomycotina</taxon>
        <taxon>Kickxellomycetes</taxon>
        <taxon>Kickxellales</taxon>
        <taxon>Kickxellaceae</taxon>
        <taxon>Coemansia</taxon>
    </lineage>
</organism>
<feature type="region of interest" description="Disordered" evidence="5">
    <location>
        <begin position="314"/>
        <end position="360"/>
    </location>
</feature>
<evidence type="ECO:0000256" key="4">
    <source>
        <dbReference type="PROSITE-ProRule" id="PRU00175"/>
    </source>
</evidence>
<feature type="region of interest" description="Disordered" evidence="5">
    <location>
        <begin position="246"/>
        <end position="282"/>
    </location>
</feature>
<keyword evidence="8" id="KW-1185">Reference proteome</keyword>
<accession>A0A9W7XQR5</accession>
<evidence type="ECO:0000313" key="7">
    <source>
        <dbReference type="EMBL" id="KAJ1647235.1"/>
    </source>
</evidence>
<comment type="caution">
    <text evidence="7">The sequence shown here is derived from an EMBL/GenBank/DDBJ whole genome shotgun (WGS) entry which is preliminary data.</text>
</comment>
<feature type="compositionally biased region" description="Polar residues" evidence="5">
    <location>
        <begin position="323"/>
        <end position="333"/>
    </location>
</feature>
<reference evidence="7" key="1">
    <citation type="submission" date="2022-07" db="EMBL/GenBank/DDBJ databases">
        <title>Phylogenomic reconstructions and comparative analyses of Kickxellomycotina fungi.</title>
        <authorList>
            <person name="Reynolds N.K."/>
            <person name="Stajich J.E."/>
            <person name="Barry K."/>
            <person name="Grigoriev I.V."/>
            <person name="Crous P."/>
            <person name="Smith M.E."/>
        </authorList>
    </citation>
    <scope>NUCLEOTIDE SEQUENCE</scope>
    <source>
        <strain evidence="7">NBRC 105413</strain>
    </source>
</reference>
<dbReference type="AlphaFoldDB" id="A0A9W7XQR5"/>
<protein>
    <recommendedName>
        <fullName evidence="6">RING-type domain-containing protein</fullName>
    </recommendedName>
</protein>
<keyword evidence="1" id="KW-0479">Metal-binding</keyword>
<evidence type="ECO:0000256" key="1">
    <source>
        <dbReference type="ARBA" id="ARBA00022723"/>
    </source>
</evidence>